<gene>
    <name evidence="1" type="ORF">ABNN70_03700</name>
</gene>
<evidence type="ECO:0000313" key="1">
    <source>
        <dbReference type="EMBL" id="XCJ17617.1"/>
    </source>
</evidence>
<dbReference type="AlphaFoldDB" id="A0AAU8IHF7"/>
<accession>A0AAU8IHF7</accession>
<organism evidence="1">
    <name type="scientific">Sporolactobacillus sp. Y61</name>
    <dbReference type="NCBI Taxonomy" id="3160863"/>
    <lineage>
        <taxon>Bacteria</taxon>
        <taxon>Bacillati</taxon>
        <taxon>Bacillota</taxon>
        <taxon>Bacilli</taxon>
        <taxon>Bacillales</taxon>
        <taxon>Sporolactobacillaceae</taxon>
        <taxon>Sporolactobacillus</taxon>
    </lineage>
</organism>
<dbReference type="RefSeq" id="WP_129929936.1">
    <property type="nucleotide sequence ID" value="NZ_CP159510.1"/>
</dbReference>
<proteinExistence type="predicted"/>
<dbReference type="EMBL" id="CP159510">
    <property type="protein sequence ID" value="XCJ17617.1"/>
    <property type="molecule type" value="Genomic_DNA"/>
</dbReference>
<sequence length="70" mass="8004">MAEEAHAPIHETCMICNQLKSEGLHIGNQLICDSCRRTIVKTDVTDWKYGFLIKKLSQLNLIDQTKETTK</sequence>
<dbReference type="Pfam" id="PF10764">
    <property type="entry name" value="Gin"/>
    <property type="match status" value="1"/>
</dbReference>
<reference evidence="1" key="1">
    <citation type="submission" date="2024-06" db="EMBL/GenBank/DDBJ databases">
        <authorList>
            <person name="Fan A."/>
            <person name="Zhang F.Y."/>
            <person name="Zhang L."/>
        </authorList>
    </citation>
    <scope>NUCLEOTIDE SEQUENCE</scope>
    <source>
        <strain evidence="1">Y61</strain>
    </source>
</reference>
<dbReference type="InterPro" id="IPR019700">
    <property type="entry name" value="Sigma-G_inhibitor_Gin"/>
</dbReference>
<protein>
    <submittedName>
        <fullName evidence="1">Sigma factor G inhibitor Gin</fullName>
    </submittedName>
</protein>
<name>A0AAU8IHF7_9BACL</name>